<dbReference type="PANTHER" id="PTHR22792">
    <property type="entry name" value="LUPUS LA PROTEIN-RELATED"/>
    <property type="match status" value="1"/>
</dbReference>
<dbReference type="PROSITE" id="PS50961">
    <property type="entry name" value="HTH_LA"/>
    <property type="match status" value="1"/>
</dbReference>
<dbReference type="SUPFAM" id="SSF46785">
    <property type="entry name" value="Winged helix' DNA-binding domain"/>
    <property type="match status" value="1"/>
</dbReference>
<accession>E4Y306</accession>
<dbReference type="InterPro" id="IPR006630">
    <property type="entry name" value="La_HTH"/>
</dbReference>
<dbReference type="InterPro" id="IPR036390">
    <property type="entry name" value="WH_DNA-bd_sf"/>
</dbReference>
<dbReference type="GO" id="GO:1990904">
    <property type="term" value="C:ribonucleoprotein complex"/>
    <property type="evidence" value="ECO:0007669"/>
    <property type="project" value="InterPro"/>
</dbReference>
<evidence type="ECO:0000313" key="7">
    <source>
        <dbReference type="Proteomes" id="UP000001307"/>
    </source>
</evidence>
<dbReference type="AlphaFoldDB" id="E4Y306"/>
<dbReference type="GO" id="GO:0003729">
    <property type="term" value="F:mRNA binding"/>
    <property type="evidence" value="ECO:0007669"/>
    <property type="project" value="TreeGrafter"/>
</dbReference>
<dbReference type="GO" id="GO:0010494">
    <property type="term" value="C:cytoplasmic stress granule"/>
    <property type="evidence" value="ECO:0007669"/>
    <property type="project" value="TreeGrafter"/>
</dbReference>
<gene>
    <name evidence="6" type="ORF">GSOID_T00016573001</name>
</gene>
<dbReference type="GO" id="GO:0005634">
    <property type="term" value="C:nucleus"/>
    <property type="evidence" value="ECO:0007669"/>
    <property type="project" value="UniProtKB-SubCell"/>
</dbReference>
<evidence type="ECO:0000256" key="2">
    <source>
        <dbReference type="ARBA" id="ARBA00022884"/>
    </source>
</evidence>
<evidence type="ECO:0000256" key="1">
    <source>
        <dbReference type="ARBA" id="ARBA00004123"/>
    </source>
</evidence>
<keyword evidence="3" id="KW-0539">Nucleus</keyword>
<evidence type="ECO:0000256" key="3">
    <source>
        <dbReference type="ARBA" id="ARBA00023242"/>
    </source>
</evidence>
<dbReference type="InterPro" id="IPR045180">
    <property type="entry name" value="La_dom_prot"/>
</dbReference>
<name>E4Y306_OIKDI</name>
<keyword evidence="2 4" id="KW-0694">RNA-binding</keyword>
<organism evidence="6">
    <name type="scientific">Oikopleura dioica</name>
    <name type="common">Tunicate</name>
    <dbReference type="NCBI Taxonomy" id="34765"/>
    <lineage>
        <taxon>Eukaryota</taxon>
        <taxon>Metazoa</taxon>
        <taxon>Chordata</taxon>
        <taxon>Tunicata</taxon>
        <taxon>Appendicularia</taxon>
        <taxon>Copelata</taxon>
        <taxon>Oikopleuridae</taxon>
        <taxon>Oikopleura</taxon>
    </lineage>
</organism>
<dbReference type="InParanoid" id="E4Y306"/>
<dbReference type="InterPro" id="IPR036388">
    <property type="entry name" value="WH-like_DNA-bd_sf"/>
</dbReference>
<dbReference type="PRINTS" id="PR00302">
    <property type="entry name" value="LUPUSLA"/>
</dbReference>
<dbReference type="GO" id="GO:0045727">
    <property type="term" value="P:positive regulation of translation"/>
    <property type="evidence" value="ECO:0007669"/>
    <property type="project" value="TreeGrafter"/>
</dbReference>
<dbReference type="OrthoDB" id="439993at2759"/>
<reference evidence="6" key="1">
    <citation type="journal article" date="2010" name="Science">
        <title>Plasticity of animal genome architecture unmasked by rapid evolution of a pelagic tunicate.</title>
        <authorList>
            <person name="Denoeud F."/>
            <person name="Henriet S."/>
            <person name="Mungpakdee S."/>
            <person name="Aury J.M."/>
            <person name="Da Silva C."/>
            <person name="Brinkmann H."/>
            <person name="Mikhaleva J."/>
            <person name="Olsen L.C."/>
            <person name="Jubin C."/>
            <person name="Canestro C."/>
            <person name="Bouquet J.M."/>
            <person name="Danks G."/>
            <person name="Poulain J."/>
            <person name="Campsteijn C."/>
            <person name="Adamski M."/>
            <person name="Cross I."/>
            <person name="Yadetie F."/>
            <person name="Muffato M."/>
            <person name="Louis A."/>
            <person name="Butcher S."/>
            <person name="Tsagkogeorga G."/>
            <person name="Konrad A."/>
            <person name="Singh S."/>
            <person name="Jensen M.F."/>
            <person name="Cong E.H."/>
            <person name="Eikeseth-Otteraa H."/>
            <person name="Noel B."/>
            <person name="Anthouard V."/>
            <person name="Porcel B.M."/>
            <person name="Kachouri-Lafond R."/>
            <person name="Nishino A."/>
            <person name="Ugolini M."/>
            <person name="Chourrout P."/>
            <person name="Nishida H."/>
            <person name="Aasland R."/>
            <person name="Huzurbazar S."/>
            <person name="Westhof E."/>
            <person name="Delsuc F."/>
            <person name="Lehrach H."/>
            <person name="Reinhardt R."/>
            <person name="Weissenbach J."/>
            <person name="Roy S.W."/>
            <person name="Artiguenave F."/>
            <person name="Postlethwait J.H."/>
            <person name="Manak J.R."/>
            <person name="Thompson E.M."/>
            <person name="Jaillon O."/>
            <person name="Du Pasquier L."/>
            <person name="Boudinot P."/>
            <person name="Liberles D.A."/>
            <person name="Volff J.N."/>
            <person name="Philippe H."/>
            <person name="Lenhard B."/>
            <person name="Roest Crollius H."/>
            <person name="Wincker P."/>
            <person name="Chourrout D."/>
        </authorList>
    </citation>
    <scope>NUCLEOTIDE SEQUENCE [LARGE SCALE GENOMIC DNA]</scope>
</reference>
<sequence>MTTDNGKKIVRQVEYYFGDLNLQRDTFLLDEMKKDEGWVSLDTMMKFKRLAEIVENKKESVTDALGSIGTDLIEISEDKSKLRRLPSKPVPVYDDNYKRLQKNRTAAIKAISP</sequence>
<dbReference type="SMART" id="SM00715">
    <property type="entry name" value="LA"/>
    <property type="match status" value="1"/>
</dbReference>
<dbReference type="PANTHER" id="PTHR22792:SF166">
    <property type="entry name" value="LUPUS LA PROTEIN HOMOLOG"/>
    <property type="match status" value="1"/>
</dbReference>
<proteinExistence type="predicted"/>
<dbReference type="EMBL" id="FN653988">
    <property type="protein sequence ID" value="CBY16233.1"/>
    <property type="molecule type" value="Genomic_DNA"/>
</dbReference>
<evidence type="ECO:0000259" key="5">
    <source>
        <dbReference type="PROSITE" id="PS50961"/>
    </source>
</evidence>
<feature type="non-terminal residue" evidence="6">
    <location>
        <position position="113"/>
    </location>
</feature>
<comment type="subcellular location">
    <subcellularLocation>
        <location evidence="1">Nucleus</location>
    </subcellularLocation>
</comment>
<protein>
    <recommendedName>
        <fullName evidence="5">HTH La-type RNA-binding domain-containing protein</fullName>
    </recommendedName>
</protein>
<keyword evidence="7" id="KW-1185">Reference proteome</keyword>
<dbReference type="GO" id="GO:0008033">
    <property type="term" value="P:tRNA processing"/>
    <property type="evidence" value="ECO:0007669"/>
    <property type="project" value="TreeGrafter"/>
</dbReference>
<evidence type="ECO:0000313" key="6">
    <source>
        <dbReference type="EMBL" id="CBY16233.1"/>
    </source>
</evidence>
<evidence type="ECO:0000256" key="4">
    <source>
        <dbReference type="PROSITE-ProRule" id="PRU00332"/>
    </source>
</evidence>
<dbReference type="GO" id="GO:0005829">
    <property type="term" value="C:cytosol"/>
    <property type="evidence" value="ECO:0007669"/>
    <property type="project" value="TreeGrafter"/>
</dbReference>
<dbReference type="Gene3D" id="1.10.10.10">
    <property type="entry name" value="Winged helix-like DNA-binding domain superfamily/Winged helix DNA-binding domain"/>
    <property type="match status" value="1"/>
</dbReference>
<dbReference type="InterPro" id="IPR002344">
    <property type="entry name" value="Lupus_La"/>
</dbReference>
<dbReference type="Proteomes" id="UP000001307">
    <property type="component" value="Unassembled WGS sequence"/>
</dbReference>
<dbReference type="Pfam" id="PF05383">
    <property type="entry name" value="La"/>
    <property type="match status" value="1"/>
</dbReference>
<feature type="domain" description="HTH La-type RNA-binding" evidence="5">
    <location>
        <begin position="1"/>
        <end position="92"/>
    </location>
</feature>